<dbReference type="EMBL" id="CAWUHD010000112">
    <property type="protein sequence ID" value="CAK7232499.1"/>
    <property type="molecule type" value="Genomic_DNA"/>
</dbReference>
<proteinExistence type="predicted"/>
<protein>
    <submittedName>
        <fullName evidence="1">Uncharacterized protein</fullName>
    </submittedName>
</protein>
<evidence type="ECO:0000313" key="1">
    <source>
        <dbReference type="EMBL" id="CAK7232499.1"/>
    </source>
</evidence>
<keyword evidence="2" id="KW-1185">Reference proteome</keyword>
<evidence type="ECO:0000313" key="2">
    <source>
        <dbReference type="Proteomes" id="UP001642482"/>
    </source>
</evidence>
<gene>
    <name evidence="1" type="ORF">SEUCBS140593_008281</name>
</gene>
<comment type="caution">
    <text evidence="1">The sequence shown here is derived from an EMBL/GenBank/DDBJ whole genome shotgun (WGS) entry which is preliminary data.</text>
</comment>
<sequence length="102" mass="11536">MTFRGWLAARLATDPWFGPGPFVFQDEYRSAAQRLEDTAVHCLAWAEGRLRGWRPFIAHRVVDGVDDPGFAFVFPLATTADFDQPAKDACVFDSFASECYER</sequence>
<organism evidence="1 2">
    <name type="scientific">Sporothrix eucalyptigena</name>
    <dbReference type="NCBI Taxonomy" id="1812306"/>
    <lineage>
        <taxon>Eukaryota</taxon>
        <taxon>Fungi</taxon>
        <taxon>Dikarya</taxon>
        <taxon>Ascomycota</taxon>
        <taxon>Pezizomycotina</taxon>
        <taxon>Sordariomycetes</taxon>
        <taxon>Sordariomycetidae</taxon>
        <taxon>Ophiostomatales</taxon>
        <taxon>Ophiostomataceae</taxon>
        <taxon>Sporothrix</taxon>
    </lineage>
</organism>
<accession>A0ABP0CMS6</accession>
<name>A0ABP0CMS6_9PEZI</name>
<dbReference type="Proteomes" id="UP001642482">
    <property type="component" value="Unassembled WGS sequence"/>
</dbReference>
<reference evidence="1 2" key="1">
    <citation type="submission" date="2024-01" db="EMBL/GenBank/DDBJ databases">
        <authorList>
            <person name="Allen C."/>
            <person name="Tagirdzhanova G."/>
        </authorList>
    </citation>
    <scope>NUCLEOTIDE SEQUENCE [LARGE SCALE GENOMIC DNA]</scope>
</reference>